<evidence type="ECO:0000256" key="3">
    <source>
        <dbReference type="ARBA" id="ARBA00023274"/>
    </source>
</evidence>
<dbReference type="Pfam" id="PF00410">
    <property type="entry name" value="Ribosomal_S8"/>
    <property type="match status" value="1"/>
</dbReference>
<reference evidence="4" key="1">
    <citation type="submission" date="2018-05" db="EMBL/GenBank/DDBJ databases">
        <authorList>
            <person name="Fogelqvist J."/>
        </authorList>
    </citation>
    <scope>NUCLEOTIDE SEQUENCE [LARGE SCALE GENOMIC DNA]</scope>
</reference>
<dbReference type="SUPFAM" id="SSF56047">
    <property type="entry name" value="Ribosomal protein S8"/>
    <property type="match status" value="1"/>
</dbReference>
<dbReference type="GO" id="GO:0006412">
    <property type="term" value="P:translation"/>
    <property type="evidence" value="ECO:0007669"/>
    <property type="project" value="InterPro"/>
</dbReference>
<evidence type="ECO:0000256" key="2">
    <source>
        <dbReference type="ARBA" id="ARBA00022980"/>
    </source>
</evidence>
<comment type="similarity">
    <text evidence="1">Belongs to the universal ribosomal protein uS8 family.</text>
</comment>
<dbReference type="GO" id="GO:0005840">
    <property type="term" value="C:ribosome"/>
    <property type="evidence" value="ECO:0007669"/>
    <property type="project" value="UniProtKB-KW"/>
</dbReference>
<gene>
    <name evidence="4" type="ORF">PLBR_LOCUS43</name>
</gene>
<dbReference type="Gene3D" id="3.30.1490.10">
    <property type="match status" value="1"/>
</dbReference>
<accession>A0A3P3YW98</accession>
<protein>
    <submittedName>
        <fullName evidence="4">Bebbe612-f86f-45c8-a989-f4b590075909-CDS</fullName>
    </submittedName>
</protein>
<dbReference type="EMBL" id="LS992577">
    <property type="protein sequence ID" value="SYZ47138.1"/>
    <property type="molecule type" value="Genomic_DNA"/>
</dbReference>
<name>A0A3P3YW98_PLABS</name>
<dbReference type="InterPro" id="IPR035987">
    <property type="entry name" value="Ribosomal_uS8_sf"/>
</dbReference>
<organism evidence="4">
    <name type="scientific">Plasmodiophora brassicae</name>
    <name type="common">Clubroot disease agent</name>
    <dbReference type="NCBI Taxonomy" id="37360"/>
    <lineage>
        <taxon>Eukaryota</taxon>
        <taxon>Sar</taxon>
        <taxon>Rhizaria</taxon>
        <taxon>Endomyxa</taxon>
        <taxon>Phytomyxea</taxon>
        <taxon>Plasmodiophorida</taxon>
        <taxon>Plasmodiophoridae</taxon>
        <taxon>Plasmodiophora</taxon>
    </lineage>
</organism>
<sequence>MVKLGQFISILNFNIKAGKSFFVIVKTRIILDIVKILIEQNYILGYTDLKENGDKIIVFFKLDFAKSNSLLLKGCKFALYKNRFTSIGANNIVNNSSLVLVSTVKGVMTQLEAKKLRLGGIILCYII</sequence>
<dbReference type="InterPro" id="IPR000630">
    <property type="entry name" value="Ribosomal_uS8"/>
</dbReference>
<keyword evidence="2" id="KW-0689">Ribosomal protein</keyword>
<dbReference type="GO" id="GO:0003735">
    <property type="term" value="F:structural constituent of ribosome"/>
    <property type="evidence" value="ECO:0007669"/>
    <property type="project" value="InterPro"/>
</dbReference>
<keyword evidence="3" id="KW-0687">Ribonucleoprotein</keyword>
<dbReference type="AlphaFoldDB" id="A0A3P3YW98"/>
<geneLocation type="mitochondrion" evidence="4"/>
<proteinExistence type="inferred from homology"/>
<evidence type="ECO:0000313" key="4">
    <source>
        <dbReference type="EMBL" id="SYZ47138.1"/>
    </source>
</evidence>
<dbReference type="GO" id="GO:1990904">
    <property type="term" value="C:ribonucleoprotein complex"/>
    <property type="evidence" value="ECO:0007669"/>
    <property type="project" value="UniProtKB-KW"/>
</dbReference>
<keyword evidence="4" id="KW-0496">Mitochondrion</keyword>
<evidence type="ECO:0000256" key="1">
    <source>
        <dbReference type="ARBA" id="ARBA00006471"/>
    </source>
</evidence>